<comment type="function">
    <text evidence="1">Component of the MICOS complex, a large protein complex of the mitochondrial inner membrane that plays crucial roles in the maintenance of crista junctions, inner membrane architecture, and formation of contact sites to the outer membrane.</text>
</comment>
<protein>
    <submittedName>
        <fullName evidence="11">Uncharacterized protein</fullName>
    </submittedName>
</protein>
<evidence type="ECO:0000256" key="3">
    <source>
        <dbReference type="ARBA" id="ARBA00022792"/>
    </source>
</evidence>
<dbReference type="AlphaFoldDB" id="A0A401PNU4"/>
<evidence type="ECO:0000313" key="12">
    <source>
        <dbReference type="Proteomes" id="UP000288216"/>
    </source>
</evidence>
<dbReference type="PANTHER" id="PTHR47609:SF1">
    <property type="entry name" value="MICOS COMPLEX SUBUNIT MIC25"/>
    <property type="match status" value="1"/>
</dbReference>
<evidence type="ECO:0000256" key="5">
    <source>
        <dbReference type="ARBA" id="ARBA00023128"/>
    </source>
</evidence>
<keyword evidence="3" id="KW-0999">Mitochondrion inner membrane</keyword>
<evidence type="ECO:0000256" key="4">
    <source>
        <dbReference type="ARBA" id="ARBA00023054"/>
    </source>
</evidence>
<accession>A0A401PNU4</accession>
<comment type="subcellular location">
    <subcellularLocation>
        <location evidence="9">Mitochondrion inner membrane</location>
        <topology evidence="9">Lipid-anchor</topology>
    </subcellularLocation>
</comment>
<dbReference type="OrthoDB" id="70030at2759"/>
<evidence type="ECO:0000256" key="10">
    <source>
        <dbReference type="ARBA" id="ARBA00034480"/>
    </source>
</evidence>
<comment type="similarity">
    <text evidence="10">Belongs to the MICOS complex subunit Mic19 family. Metazoan Mic25 subfamily.</text>
</comment>
<dbReference type="EMBL" id="BFAA01001090">
    <property type="protein sequence ID" value="GCB74779.1"/>
    <property type="molecule type" value="Genomic_DNA"/>
</dbReference>
<sequence>MNTICRIGMIHDDLRSHDTRGSQLEKKEVDLQRREAFCKEQLELIEQKHMDYYRLASAQFNEEATIADTHVK</sequence>
<reference evidence="11 12" key="1">
    <citation type="journal article" date="2018" name="Nat. Ecol. Evol.">
        <title>Shark genomes provide insights into elasmobranch evolution and the origin of vertebrates.</title>
        <authorList>
            <person name="Hara Y"/>
            <person name="Yamaguchi K"/>
            <person name="Onimaru K"/>
            <person name="Kadota M"/>
            <person name="Koyanagi M"/>
            <person name="Keeley SD"/>
            <person name="Tatsumi K"/>
            <person name="Tanaka K"/>
            <person name="Motone F"/>
            <person name="Kageyama Y"/>
            <person name="Nozu R"/>
            <person name="Adachi N"/>
            <person name="Nishimura O"/>
            <person name="Nakagawa R"/>
            <person name="Tanegashima C"/>
            <person name="Kiyatake I"/>
            <person name="Matsumoto R"/>
            <person name="Murakumo K"/>
            <person name="Nishida K"/>
            <person name="Terakita A"/>
            <person name="Kuratani S"/>
            <person name="Sato K"/>
            <person name="Hyodo S Kuraku.S."/>
        </authorList>
    </citation>
    <scope>NUCLEOTIDE SEQUENCE [LARGE SCALE GENOMIC DNA]</scope>
</reference>
<evidence type="ECO:0000256" key="7">
    <source>
        <dbReference type="ARBA" id="ARBA00023157"/>
    </source>
</evidence>
<proteinExistence type="inferred from homology"/>
<dbReference type="Pfam" id="PF05300">
    <property type="entry name" value="MIC19_MIC25"/>
    <property type="match status" value="1"/>
</dbReference>
<comment type="caution">
    <text evidence="11">The sequence shown here is derived from an EMBL/GenBank/DDBJ whole genome shotgun (WGS) entry which is preliminary data.</text>
</comment>
<evidence type="ECO:0000313" key="11">
    <source>
        <dbReference type="EMBL" id="GCB74779.1"/>
    </source>
</evidence>
<evidence type="ECO:0000256" key="8">
    <source>
        <dbReference type="ARBA" id="ARBA00023288"/>
    </source>
</evidence>
<evidence type="ECO:0000256" key="6">
    <source>
        <dbReference type="ARBA" id="ARBA00023136"/>
    </source>
</evidence>
<keyword evidence="8" id="KW-0449">Lipoprotein</keyword>
<gene>
    <name evidence="11" type="ORF">scyTo_0003870</name>
</gene>
<keyword evidence="5" id="KW-0496">Mitochondrion</keyword>
<keyword evidence="12" id="KW-1185">Reference proteome</keyword>
<dbReference type="InterPro" id="IPR042860">
    <property type="entry name" value="MIC25"/>
</dbReference>
<organism evidence="11 12">
    <name type="scientific">Scyliorhinus torazame</name>
    <name type="common">Cloudy catshark</name>
    <name type="synonym">Catulus torazame</name>
    <dbReference type="NCBI Taxonomy" id="75743"/>
    <lineage>
        <taxon>Eukaryota</taxon>
        <taxon>Metazoa</taxon>
        <taxon>Chordata</taxon>
        <taxon>Craniata</taxon>
        <taxon>Vertebrata</taxon>
        <taxon>Chondrichthyes</taxon>
        <taxon>Elasmobranchii</taxon>
        <taxon>Galeomorphii</taxon>
        <taxon>Galeoidea</taxon>
        <taxon>Carcharhiniformes</taxon>
        <taxon>Scyliorhinidae</taxon>
        <taxon>Scyliorhinus</taxon>
    </lineage>
</organism>
<evidence type="ECO:0000256" key="9">
    <source>
        <dbReference type="ARBA" id="ARBA00034476"/>
    </source>
</evidence>
<keyword evidence="2" id="KW-0519">Myristate</keyword>
<keyword evidence="6" id="KW-0472">Membrane</keyword>
<name>A0A401PNU4_SCYTO</name>
<dbReference type="InterPro" id="IPR007964">
    <property type="entry name" value="MIC19/MIC25"/>
</dbReference>
<evidence type="ECO:0000256" key="1">
    <source>
        <dbReference type="ARBA" id="ARBA00002689"/>
    </source>
</evidence>
<keyword evidence="7" id="KW-1015">Disulfide bond</keyword>
<dbReference type="GO" id="GO:0061617">
    <property type="term" value="C:MICOS complex"/>
    <property type="evidence" value="ECO:0007669"/>
    <property type="project" value="InterPro"/>
</dbReference>
<keyword evidence="4" id="KW-0175">Coiled coil</keyword>
<dbReference type="PANTHER" id="PTHR47609">
    <property type="entry name" value="MICOS COMPLEX SUBUNIT MIC25"/>
    <property type="match status" value="1"/>
</dbReference>
<dbReference type="Proteomes" id="UP000288216">
    <property type="component" value="Unassembled WGS sequence"/>
</dbReference>
<evidence type="ECO:0000256" key="2">
    <source>
        <dbReference type="ARBA" id="ARBA00022707"/>
    </source>
</evidence>